<dbReference type="Proteomes" id="UP000027135">
    <property type="component" value="Unassembled WGS sequence"/>
</dbReference>
<feature type="chain" id="PRO_5001645099" description="TGFBR3/Endoglin-like N-terminal domain-containing protein" evidence="2">
    <location>
        <begin position="26"/>
        <end position="283"/>
    </location>
</feature>
<dbReference type="Pfam" id="PF26060">
    <property type="entry name" value="TGFBR3_N"/>
    <property type="match status" value="1"/>
</dbReference>
<evidence type="ECO:0000313" key="4">
    <source>
        <dbReference type="EMBL" id="KDR22251.1"/>
    </source>
</evidence>
<name>A0A067REF9_ZOONE</name>
<dbReference type="AlphaFoldDB" id="A0A067REF9"/>
<dbReference type="InParanoid" id="A0A067REF9"/>
<keyword evidence="2" id="KW-0732">Signal</keyword>
<reference evidence="4 5" key="1">
    <citation type="journal article" date="2014" name="Nat. Commun.">
        <title>Molecular traces of alternative social organization in a termite genome.</title>
        <authorList>
            <person name="Terrapon N."/>
            <person name="Li C."/>
            <person name="Robertson H.M."/>
            <person name="Ji L."/>
            <person name="Meng X."/>
            <person name="Booth W."/>
            <person name="Chen Z."/>
            <person name="Childers C.P."/>
            <person name="Glastad K.M."/>
            <person name="Gokhale K."/>
            <person name="Gowin J."/>
            <person name="Gronenberg W."/>
            <person name="Hermansen R.A."/>
            <person name="Hu H."/>
            <person name="Hunt B.G."/>
            <person name="Huylmans A.K."/>
            <person name="Khalil S.M."/>
            <person name="Mitchell R.D."/>
            <person name="Munoz-Torres M.C."/>
            <person name="Mustard J.A."/>
            <person name="Pan H."/>
            <person name="Reese J.T."/>
            <person name="Scharf M.E."/>
            <person name="Sun F."/>
            <person name="Vogel H."/>
            <person name="Xiao J."/>
            <person name="Yang W."/>
            <person name="Yang Z."/>
            <person name="Yang Z."/>
            <person name="Zhou J."/>
            <person name="Zhu J."/>
            <person name="Brent C.S."/>
            <person name="Elsik C.G."/>
            <person name="Goodisman M.A."/>
            <person name="Liberles D.A."/>
            <person name="Roe R.M."/>
            <person name="Vargo E.L."/>
            <person name="Vilcinskas A."/>
            <person name="Wang J."/>
            <person name="Bornberg-Bauer E."/>
            <person name="Korb J."/>
            <person name="Zhang G."/>
            <person name="Liebig J."/>
        </authorList>
    </citation>
    <scope>NUCLEOTIDE SEQUENCE [LARGE SCALE GENOMIC DNA]</scope>
    <source>
        <tissue evidence="4">Whole organism</tissue>
    </source>
</reference>
<feature type="domain" description="TGFBR3/Endoglin-like N-terminal" evidence="3">
    <location>
        <begin position="90"/>
        <end position="236"/>
    </location>
</feature>
<gene>
    <name evidence="4" type="ORF">L798_02356</name>
</gene>
<dbReference type="InterPro" id="IPR058899">
    <property type="entry name" value="TGFBR3/Endoglin-like_N"/>
</dbReference>
<feature type="signal peptide" evidence="2">
    <location>
        <begin position="1"/>
        <end position="25"/>
    </location>
</feature>
<organism evidence="4 5">
    <name type="scientific">Zootermopsis nevadensis</name>
    <name type="common">Dampwood termite</name>
    <dbReference type="NCBI Taxonomy" id="136037"/>
    <lineage>
        <taxon>Eukaryota</taxon>
        <taxon>Metazoa</taxon>
        <taxon>Ecdysozoa</taxon>
        <taxon>Arthropoda</taxon>
        <taxon>Hexapoda</taxon>
        <taxon>Insecta</taxon>
        <taxon>Pterygota</taxon>
        <taxon>Neoptera</taxon>
        <taxon>Polyneoptera</taxon>
        <taxon>Dictyoptera</taxon>
        <taxon>Blattodea</taxon>
        <taxon>Blattoidea</taxon>
        <taxon>Termitoidae</taxon>
        <taxon>Termopsidae</taxon>
        <taxon>Zootermopsis</taxon>
    </lineage>
</organism>
<evidence type="ECO:0000256" key="2">
    <source>
        <dbReference type="SAM" id="SignalP"/>
    </source>
</evidence>
<keyword evidence="1" id="KW-0325">Glycoprotein</keyword>
<evidence type="ECO:0000256" key="1">
    <source>
        <dbReference type="ARBA" id="ARBA00023180"/>
    </source>
</evidence>
<accession>A0A067REF9</accession>
<dbReference type="EMBL" id="KK852513">
    <property type="protein sequence ID" value="KDR22251.1"/>
    <property type="molecule type" value="Genomic_DNA"/>
</dbReference>
<sequence>MQPTVVSFCLFIMLSILLGCRSSIAESSDNPELCIVNSLVTPYFIPLLDTPRKTRGCSIPYKSVTTRTHSKSQSHHLDKKEMHVMAHNAHLMQEVHVIMLYSVTGSFFDHHLRSQTPSVKLSVNFGQGGANNESDAKVLGRLILVLNSDHPVAWEVVANHNSREDTNDDLYSLPQPLIVVSEGSTVEGNFNFNFSHKIWPNKKALQRFVKREYSALASYTEVKGANHMELKVGSVSSLIQNPGLGTECNVDSLTESRVLTAYSTVQLKTEGCFHEDYIGDNQV</sequence>
<proteinExistence type="predicted"/>
<protein>
    <recommendedName>
        <fullName evidence="3">TGFBR3/Endoglin-like N-terminal domain-containing protein</fullName>
    </recommendedName>
</protein>
<keyword evidence="5" id="KW-1185">Reference proteome</keyword>
<evidence type="ECO:0000313" key="5">
    <source>
        <dbReference type="Proteomes" id="UP000027135"/>
    </source>
</evidence>
<dbReference type="STRING" id="136037.A0A067REF9"/>
<evidence type="ECO:0000259" key="3">
    <source>
        <dbReference type="Pfam" id="PF26060"/>
    </source>
</evidence>